<evidence type="ECO:0000256" key="2">
    <source>
        <dbReference type="SAM" id="MobiDB-lite"/>
    </source>
</evidence>
<feature type="compositionally biased region" description="Low complexity" evidence="2">
    <location>
        <begin position="527"/>
        <end position="540"/>
    </location>
</feature>
<keyword evidence="5" id="KW-1185">Reference proteome</keyword>
<feature type="compositionally biased region" description="Low complexity" evidence="2">
    <location>
        <begin position="275"/>
        <end position="286"/>
    </location>
</feature>
<feature type="region of interest" description="Disordered" evidence="2">
    <location>
        <begin position="786"/>
        <end position="820"/>
    </location>
</feature>
<protein>
    <submittedName>
        <fullName evidence="4">Uncharacterized protein</fullName>
    </submittedName>
</protein>
<feature type="chain" id="PRO_5043658134" evidence="3">
    <location>
        <begin position="32"/>
        <end position="842"/>
    </location>
</feature>
<feature type="compositionally biased region" description="Low complexity" evidence="2">
    <location>
        <begin position="807"/>
        <end position="820"/>
    </location>
</feature>
<feature type="compositionally biased region" description="Gly residues" evidence="2">
    <location>
        <begin position="606"/>
        <end position="632"/>
    </location>
</feature>
<feature type="region of interest" description="Disordered" evidence="2">
    <location>
        <begin position="739"/>
        <end position="770"/>
    </location>
</feature>
<evidence type="ECO:0000313" key="5">
    <source>
        <dbReference type="Proteomes" id="UP000008820"/>
    </source>
</evidence>
<dbReference type="PROSITE" id="PS51155">
    <property type="entry name" value="CHIT_BIND_RR_2"/>
    <property type="match status" value="2"/>
</dbReference>
<evidence type="ECO:0000256" key="1">
    <source>
        <dbReference type="ARBA" id="ARBA00022460"/>
    </source>
</evidence>
<feature type="signal peptide" evidence="3">
    <location>
        <begin position="1"/>
        <end position="31"/>
    </location>
</feature>
<evidence type="ECO:0000256" key="3">
    <source>
        <dbReference type="SAM" id="SignalP"/>
    </source>
</evidence>
<dbReference type="PROSITE" id="PS00233">
    <property type="entry name" value="CHIT_BIND_RR_1"/>
    <property type="match status" value="1"/>
</dbReference>
<dbReference type="Pfam" id="PF00379">
    <property type="entry name" value="Chitin_bind_4"/>
    <property type="match status" value="2"/>
</dbReference>
<dbReference type="OrthoDB" id="6436213at2759"/>
<feature type="region of interest" description="Disordered" evidence="2">
    <location>
        <begin position="476"/>
        <end position="705"/>
    </location>
</feature>
<dbReference type="Proteomes" id="UP000008820">
    <property type="component" value="Chromosome 2"/>
</dbReference>
<dbReference type="InterPro" id="IPR031311">
    <property type="entry name" value="CHIT_BIND_RR_consensus"/>
</dbReference>
<feature type="compositionally biased region" description="Polar residues" evidence="2">
    <location>
        <begin position="643"/>
        <end position="653"/>
    </location>
</feature>
<feature type="compositionally biased region" description="Polar residues" evidence="2">
    <location>
        <begin position="347"/>
        <end position="371"/>
    </location>
</feature>
<evidence type="ECO:0000313" key="4">
    <source>
        <dbReference type="EnsemblMetazoa" id="AAEL006749-PB"/>
    </source>
</evidence>
<dbReference type="InterPro" id="IPR000618">
    <property type="entry name" value="Insect_cuticle"/>
</dbReference>
<feature type="compositionally biased region" description="Low complexity" evidence="2">
    <location>
        <begin position="581"/>
        <end position="605"/>
    </location>
</feature>
<reference evidence="4" key="2">
    <citation type="submission" date="2020-05" db="UniProtKB">
        <authorList>
            <consortium name="EnsemblMetazoa"/>
        </authorList>
    </citation>
    <scope>IDENTIFICATION</scope>
    <source>
        <strain evidence="4">LVP_AGWG</strain>
    </source>
</reference>
<dbReference type="AlphaFoldDB" id="A0A6I8T9B3"/>
<sequence>MRLYQKIPLQRCTLTIVLSLLLGSITVPCATVNPASYYQRSNDGSYRYAYNAGDGFNARQSANAANEVVGQYTQLQPDGRIDNVRYKAGVGGFRPQYGAAYSPYNGADSGQRARQYAGYGVYGGGSGPFGTRSLNGGSQFGYGGYYTPGFHNNAQSYGGLGGESYDARSLGGGSLGGGAVGAGSLGGGLGSRSLGGGYVGNGAGAGAGGLQAGGGLGSNFDGSSLGNHPQGGSPSEPNSSSLGPGSIASRSPIGGSLDAGALNRRTPADGTSALGSTDGIGSSTGSNPFGTNAFGRSPQQIGSVYGGIPSYATNPALGRTFGYPRIPLAFVYTTPRSFIAPSVTSTPINGVGTNRFPNNDGRSTTRGNQFQDDAGIRDLGAAGPNTGYRPTGGNAATTPNGLPNQIASSSQNSRPGSQTNPQNDGTYNFAYRTPDSTRQESADGQGNVHGSYAFRNANGNHDLSFVAGPNTGFQPTGGSLAVPNGLGQGRSNVNGSPVSPVASTAVRNDNNGGNGLGDPSRHGSGIGQNNNGAQNSGSNGEALNGGRSGNDQRLLSDGTGSGSAIGGNLGAGGPNVFQQTGLRGLDGNLGSSGSTGNHGNGLANTGFGGNGGGPLSNGNGQSGEGTFGGNSGSGTQSTTGNQRSPSSGSSFNRGNGLTNTGSGVNGGGSLSNTNGQSVAGNSGGHGTQLTDGNSGSLSSTSSTLNRGNGFSNSEFGNIGAGSISNSYGQSVGEISGGTLGSSSGSTLNRGNGLTNAGFRNNNGGSSTGSSSFGTASANLYEGGNGSYGFSNDGRKTRQGNRNGRLDGQYSYLSGGSQQSLRYRVRPETSFEAAGATKTAIPK</sequence>
<keyword evidence="1" id="KW-0193">Cuticle</keyword>
<feature type="compositionally biased region" description="Polar residues" evidence="2">
    <location>
        <begin position="394"/>
        <end position="426"/>
    </location>
</feature>
<feature type="region of interest" description="Disordered" evidence="2">
    <location>
        <begin position="347"/>
        <end position="455"/>
    </location>
</feature>
<feature type="compositionally biased region" description="Polar residues" evidence="2">
    <location>
        <begin position="489"/>
        <end position="507"/>
    </location>
</feature>
<proteinExistence type="predicted"/>
<feature type="compositionally biased region" description="Low complexity" evidence="2">
    <location>
        <begin position="740"/>
        <end position="753"/>
    </location>
</feature>
<feature type="compositionally biased region" description="Polar residues" evidence="2">
    <location>
        <begin position="220"/>
        <end position="243"/>
    </location>
</feature>
<feature type="compositionally biased region" description="Low complexity" evidence="2">
    <location>
        <begin position="760"/>
        <end position="770"/>
    </location>
</feature>
<organism evidence="4 5">
    <name type="scientific">Aedes aegypti</name>
    <name type="common">Yellowfever mosquito</name>
    <name type="synonym">Culex aegypti</name>
    <dbReference type="NCBI Taxonomy" id="7159"/>
    <lineage>
        <taxon>Eukaryota</taxon>
        <taxon>Metazoa</taxon>
        <taxon>Ecdysozoa</taxon>
        <taxon>Arthropoda</taxon>
        <taxon>Hexapoda</taxon>
        <taxon>Insecta</taxon>
        <taxon>Pterygota</taxon>
        <taxon>Neoptera</taxon>
        <taxon>Endopterygota</taxon>
        <taxon>Diptera</taxon>
        <taxon>Nematocera</taxon>
        <taxon>Culicoidea</taxon>
        <taxon>Culicidae</taxon>
        <taxon>Culicinae</taxon>
        <taxon>Aedini</taxon>
        <taxon>Aedes</taxon>
        <taxon>Stegomyia</taxon>
    </lineage>
</organism>
<feature type="compositionally biased region" description="Low complexity" evidence="2">
    <location>
        <begin position="689"/>
        <end position="705"/>
    </location>
</feature>
<dbReference type="InParanoid" id="A0A6I8T9B3"/>
<keyword evidence="3" id="KW-0732">Signal</keyword>
<accession>A0A6I8T9B3</accession>
<reference evidence="4 5" key="1">
    <citation type="submission" date="2017-06" db="EMBL/GenBank/DDBJ databases">
        <title>Aedes aegypti genome working group (AGWG) sequencing and assembly.</title>
        <authorList>
            <consortium name="Aedes aegypti Genome Working Group (AGWG)"/>
            <person name="Matthews B.J."/>
        </authorList>
    </citation>
    <scope>NUCLEOTIDE SEQUENCE [LARGE SCALE GENOMIC DNA]</scope>
    <source>
        <strain evidence="4 5">LVP_AGWG</strain>
    </source>
</reference>
<feature type="compositionally biased region" description="Low complexity" evidence="2">
    <location>
        <begin position="633"/>
        <end position="642"/>
    </location>
</feature>
<dbReference type="GO" id="GO:0042302">
    <property type="term" value="F:structural constituent of cuticle"/>
    <property type="evidence" value="ECO:0007669"/>
    <property type="project" value="UniProtKB-UniRule"/>
</dbReference>
<dbReference type="EnsemblMetazoa" id="AAEL006749-RB">
    <property type="protein sequence ID" value="AAEL006749-PB"/>
    <property type="gene ID" value="AAEL006749"/>
</dbReference>
<gene>
    <name evidence="4" type="primary">5568294</name>
</gene>
<name>A0A6I8T9B3_AEDAE</name>
<feature type="region of interest" description="Disordered" evidence="2">
    <location>
        <begin position="218"/>
        <end position="295"/>
    </location>
</feature>
<feature type="compositionally biased region" description="Gly residues" evidence="2">
    <location>
        <begin position="559"/>
        <end position="573"/>
    </location>
</feature>